<dbReference type="EMBL" id="LWLN01000001">
    <property type="protein sequence ID" value="OLZ42103.1"/>
    <property type="molecule type" value="Genomic_DNA"/>
</dbReference>
<keyword evidence="1" id="KW-0472">Membrane</keyword>
<evidence type="ECO:0000313" key="2">
    <source>
        <dbReference type="EMBL" id="OLZ42103.1"/>
    </source>
</evidence>
<name>A0A1S8AZ53_9EURY</name>
<dbReference type="OrthoDB" id="205581at2157"/>
<dbReference type="Proteomes" id="UP000189370">
    <property type="component" value="Unassembled WGS sequence"/>
</dbReference>
<keyword evidence="1" id="KW-0812">Transmembrane</keyword>
<proteinExistence type="predicted"/>
<evidence type="ECO:0008006" key="4">
    <source>
        <dbReference type="Google" id="ProtNLM"/>
    </source>
</evidence>
<evidence type="ECO:0000313" key="3">
    <source>
        <dbReference type="Proteomes" id="UP000189370"/>
    </source>
</evidence>
<reference evidence="3" key="1">
    <citation type="submission" date="2016-04" db="EMBL/GenBank/DDBJ databases">
        <authorList>
            <person name="Chen S.-C."/>
            <person name="Lai M.-C."/>
        </authorList>
    </citation>
    <scope>NUCLEOTIDE SEQUENCE [LARGE SCALE GENOMIC DNA]</scope>
    <source>
        <strain evidence="3">AB14</strain>
    </source>
</reference>
<gene>
    <name evidence="2" type="ORF">A6E15_14500</name>
</gene>
<feature type="transmembrane region" description="Helical" evidence="1">
    <location>
        <begin position="57"/>
        <end position="81"/>
    </location>
</feature>
<accession>A0A1S8AZ53</accession>
<dbReference type="RefSeq" id="WP_076147286.1">
    <property type="nucleotide sequence ID" value="NZ_LWLN01000001.1"/>
</dbReference>
<feature type="transmembrane region" description="Helical" evidence="1">
    <location>
        <begin position="87"/>
        <end position="109"/>
    </location>
</feature>
<comment type="caution">
    <text evidence="2">The sequence shown here is derived from an EMBL/GenBank/DDBJ whole genome shotgun (WGS) entry which is preliminary data.</text>
</comment>
<keyword evidence="3" id="KW-1185">Reference proteome</keyword>
<evidence type="ECO:0000256" key="1">
    <source>
        <dbReference type="SAM" id="Phobius"/>
    </source>
</evidence>
<keyword evidence="1" id="KW-1133">Transmembrane helix</keyword>
<organism evidence="2 3">
    <name type="scientific">Natrinema saccharevitans</name>
    <dbReference type="NCBI Taxonomy" id="301967"/>
    <lineage>
        <taxon>Archaea</taxon>
        <taxon>Methanobacteriati</taxon>
        <taxon>Methanobacteriota</taxon>
        <taxon>Stenosarchaea group</taxon>
        <taxon>Halobacteria</taxon>
        <taxon>Halobacteriales</taxon>
        <taxon>Natrialbaceae</taxon>
        <taxon>Natrinema</taxon>
    </lineage>
</organism>
<feature type="transmembrane region" description="Helical" evidence="1">
    <location>
        <begin position="22"/>
        <end position="45"/>
    </location>
</feature>
<sequence>MVDTADASGIGLDRPGTTSLRAAFFAVWFVDLVATVIFFTVPYAYELNPVTVFLHDLFGLAGVVLAAVIYAAAVLVIGYVLSRPFDVVFVVAVVGCYALFASNNVVLLVSREPLLTPLIP</sequence>
<dbReference type="AlphaFoldDB" id="A0A1S8AZ53"/>
<protein>
    <recommendedName>
        <fullName evidence="4">DUF5658 domain-containing protein</fullName>
    </recommendedName>
</protein>